<dbReference type="PANTHER" id="PTHR43685:SF2">
    <property type="entry name" value="GLYCOSYLTRANSFERASE 2-LIKE DOMAIN-CONTAINING PROTEIN"/>
    <property type="match status" value="1"/>
</dbReference>
<reference evidence="3 4" key="1">
    <citation type="submission" date="2023-09" db="EMBL/GenBank/DDBJ databases">
        <title>Flavobacterium sp. a novel bacteria isolate from Pepper rhizosphere.</title>
        <authorList>
            <person name="Peng Y."/>
            <person name="Lee J."/>
        </authorList>
    </citation>
    <scope>NUCLEOTIDE SEQUENCE [LARGE SCALE GENOMIC DNA]</scope>
    <source>
        <strain evidence="2">PMR2A8</strain>
        <strain evidence="3 4">PMTSA4</strain>
    </source>
</reference>
<gene>
    <name evidence="3" type="ORF">RN605_13275</name>
    <name evidence="2" type="ORF">RN608_06105</name>
</gene>
<dbReference type="CDD" id="cd00761">
    <property type="entry name" value="Glyco_tranf_GTA_type"/>
    <property type="match status" value="1"/>
</dbReference>
<dbReference type="PANTHER" id="PTHR43685">
    <property type="entry name" value="GLYCOSYLTRANSFERASE"/>
    <property type="match status" value="1"/>
</dbReference>
<organism evidence="3 4">
    <name type="scientific">Flavobacterium capsici</name>
    <dbReference type="NCBI Taxonomy" id="3075618"/>
    <lineage>
        <taxon>Bacteria</taxon>
        <taxon>Pseudomonadati</taxon>
        <taxon>Bacteroidota</taxon>
        <taxon>Flavobacteriia</taxon>
        <taxon>Flavobacteriales</taxon>
        <taxon>Flavobacteriaceae</taxon>
        <taxon>Flavobacterium</taxon>
    </lineage>
</organism>
<dbReference type="InterPro" id="IPR029044">
    <property type="entry name" value="Nucleotide-diphossugar_trans"/>
</dbReference>
<keyword evidence="3" id="KW-0328">Glycosyltransferase</keyword>
<dbReference type="InterPro" id="IPR001173">
    <property type="entry name" value="Glyco_trans_2-like"/>
</dbReference>
<keyword evidence="4" id="KW-1185">Reference proteome</keyword>
<name>A0AA96F4Z2_9FLAO</name>
<accession>A0AA96F4Z2</accession>
<dbReference type="GO" id="GO:0044010">
    <property type="term" value="P:single-species biofilm formation"/>
    <property type="evidence" value="ECO:0007669"/>
    <property type="project" value="TreeGrafter"/>
</dbReference>
<dbReference type="KEGG" id="fcj:RN605_13275"/>
<dbReference type="Pfam" id="PF00535">
    <property type="entry name" value="Glycos_transf_2"/>
    <property type="match status" value="1"/>
</dbReference>
<proteinExistence type="predicted"/>
<dbReference type="Proteomes" id="UP001304515">
    <property type="component" value="Chromosome"/>
</dbReference>
<dbReference type="EMBL" id="CP134890">
    <property type="protein sequence ID" value="WNM21641.1"/>
    <property type="molecule type" value="Genomic_DNA"/>
</dbReference>
<dbReference type="SUPFAM" id="SSF53448">
    <property type="entry name" value="Nucleotide-diphospho-sugar transferases"/>
    <property type="match status" value="1"/>
</dbReference>
<dbReference type="InterPro" id="IPR050834">
    <property type="entry name" value="Glycosyltransf_2"/>
</dbReference>
<dbReference type="GO" id="GO:0016757">
    <property type="term" value="F:glycosyltransferase activity"/>
    <property type="evidence" value="ECO:0007669"/>
    <property type="project" value="UniProtKB-KW"/>
</dbReference>
<accession>A0AA96J6J9</accession>
<keyword evidence="3" id="KW-0808">Transferase</keyword>
<evidence type="ECO:0000313" key="2">
    <source>
        <dbReference type="EMBL" id="WNM20251.1"/>
    </source>
</evidence>
<evidence type="ECO:0000259" key="1">
    <source>
        <dbReference type="Pfam" id="PF00535"/>
    </source>
</evidence>
<dbReference type="EMBL" id="CP134878">
    <property type="protein sequence ID" value="WNM20251.1"/>
    <property type="molecule type" value="Genomic_DNA"/>
</dbReference>
<dbReference type="EC" id="2.4.-.-" evidence="3"/>
<evidence type="ECO:0000313" key="4">
    <source>
        <dbReference type="Proteomes" id="UP001304515"/>
    </source>
</evidence>
<sequence length="283" mass="33150">MIELNNKVSIVIPCYNQAEYLDECLQSVYNQTLLNWECIIVNDGSTDNTKDIANEWVKKDSRFHYFEKKNGGLSDARNSGISIATGEFILPLDADDTISNEYLELAVNEFQLDNTLKVVYCKANKFGSENCIWELPDFSLSNLSKNNMIFCSAMYKKSDWKLTGGYDVNMIYGWEDWEFWIALLKNGGNVKRLDHIGFNYRVKNISMVKELNSNQKEEMLQYMSYKHTDFYISQFGSFKKLNDEFENSKNEFKRKLQSEKFVIDLFLKTFFGFTIFGKYKKQK</sequence>
<dbReference type="AlphaFoldDB" id="A0AA96F4Z2"/>
<protein>
    <submittedName>
        <fullName evidence="3">Glycosyltransferase family A protein</fullName>
        <ecNumber evidence="3">2.4.-.-</ecNumber>
    </submittedName>
</protein>
<dbReference type="Gene3D" id="3.90.550.10">
    <property type="entry name" value="Spore Coat Polysaccharide Biosynthesis Protein SpsA, Chain A"/>
    <property type="match status" value="1"/>
</dbReference>
<dbReference type="RefSeq" id="WP_313325540.1">
    <property type="nucleotide sequence ID" value="NZ_CP134878.1"/>
</dbReference>
<feature type="domain" description="Glycosyltransferase 2-like" evidence="1">
    <location>
        <begin position="9"/>
        <end position="171"/>
    </location>
</feature>
<evidence type="ECO:0000313" key="3">
    <source>
        <dbReference type="EMBL" id="WNM21641.1"/>
    </source>
</evidence>